<dbReference type="KEGG" id="nja:NSJP_2247"/>
<dbReference type="AlphaFoldDB" id="A0A1W1I6B4"/>
<evidence type="ECO:0000313" key="3">
    <source>
        <dbReference type="EMBL" id="SLM48419.1"/>
    </source>
</evidence>
<feature type="region of interest" description="Disordered" evidence="2">
    <location>
        <begin position="191"/>
        <end position="219"/>
    </location>
</feature>
<accession>A0A1W1I6B4</accession>
<evidence type="ECO:0000256" key="2">
    <source>
        <dbReference type="SAM" id="MobiDB-lite"/>
    </source>
</evidence>
<sequence>MATSTATTAEEIERQLKALTEQRPKLEAQLGAARQALTSEEDRHQTLLAAALIDGTTETNTTVNDAEDAVSVAHRKVRTLVRSLETLDRELVRLEREFVRAKQVLARAALHQEARRHQELGRELDRRLAEVGEILSQWMDSAIRCYQCQADAGRSPGRTPKSRFREAWLSFGSKYGRPVLDGPLIPGGFECQSYSAPRPDPQTVVSAPNVSDVTHGRGQ</sequence>
<gene>
    <name evidence="3" type="ORF">NSJP_2247</name>
</gene>
<dbReference type="Proteomes" id="UP000192042">
    <property type="component" value="Chromosome I"/>
</dbReference>
<keyword evidence="1" id="KW-0175">Coiled coil</keyword>
<keyword evidence="4" id="KW-1185">Reference proteome</keyword>
<evidence type="ECO:0000313" key="4">
    <source>
        <dbReference type="Proteomes" id="UP000192042"/>
    </source>
</evidence>
<dbReference type="STRING" id="1325564.NSJP_2247"/>
<protein>
    <submittedName>
        <fullName evidence="3">Uncharacterized protein</fullName>
    </submittedName>
</protein>
<feature type="compositionally biased region" description="Polar residues" evidence="2">
    <location>
        <begin position="203"/>
        <end position="212"/>
    </location>
</feature>
<evidence type="ECO:0000256" key="1">
    <source>
        <dbReference type="SAM" id="Coils"/>
    </source>
</evidence>
<name>A0A1W1I6B4_9BACT</name>
<feature type="coiled-coil region" evidence="1">
    <location>
        <begin position="77"/>
        <end position="104"/>
    </location>
</feature>
<feature type="coiled-coil region" evidence="1">
    <location>
        <begin position="2"/>
        <end position="36"/>
    </location>
</feature>
<reference evidence="3 4" key="1">
    <citation type="submission" date="2017-03" db="EMBL/GenBank/DDBJ databases">
        <authorList>
            <person name="Afonso C.L."/>
            <person name="Miller P.J."/>
            <person name="Scott M.A."/>
            <person name="Spackman E."/>
            <person name="Goraichik I."/>
            <person name="Dimitrov K.M."/>
            <person name="Suarez D.L."/>
            <person name="Swayne D.E."/>
        </authorList>
    </citation>
    <scope>NUCLEOTIDE SEQUENCE [LARGE SCALE GENOMIC DNA]</scope>
    <source>
        <strain evidence="3">Genome sequencing of Nitrospira japonica strain NJ11</strain>
    </source>
</reference>
<proteinExistence type="predicted"/>
<organism evidence="3 4">
    <name type="scientific">Nitrospira japonica</name>
    <dbReference type="NCBI Taxonomy" id="1325564"/>
    <lineage>
        <taxon>Bacteria</taxon>
        <taxon>Pseudomonadati</taxon>
        <taxon>Nitrospirota</taxon>
        <taxon>Nitrospiria</taxon>
        <taxon>Nitrospirales</taxon>
        <taxon>Nitrospiraceae</taxon>
        <taxon>Nitrospira</taxon>
    </lineage>
</organism>
<dbReference type="EMBL" id="LT828648">
    <property type="protein sequence ID" value="SLM48419.1"/>
    <property type="molecule type" value="Genomic_DNA"/>
</dbReference>